<evidence type="ECO:0000313" key="2">
    <source>
        <dbReference type="EMBL" id="MBC5770502.1"/>
    </source>
</evidence>
<dbReference type="Proteomes" id="UP000620327">
    <property type="component" value="Unassembled WGS sequence"/>
</dbReference>
<dbReference type="SMART" id="SM00257">
    <property type="entry name" value="LysM"/>
    <property type="match status" value="1"/>
</dbReference>
<dbReference type="PROSITE" id="PS51782">
    <property type="entry name" value="LYSM"/>
    <property type="match status" value="1"/>
</dbReference>
<dbReference type="InterPro" id="IPR009826">
    <property type="entry name" value="DNA_circ_N"/>
</dbReference>
<dbReference type="CDD" id="cd00118">
    <property type="entry name" value="LysM"/>
    <property type="match status" value="1"/>
</dbReference>
<dbReference type="Pfam" id="PF01476">
    <property type="entry name" value="LysM"/>
    <property type="match status" value="1"/>
</dbReference>
<dbReference type="Pfam" id="PF07157">
    <property type="entry name" value="DNA_circ_N"/>
    <property type="match status" value="1"/>
</dbReference>
<dbReference type="Gene3D" id="3.10.350.10">
    <property type="entry name" value="LysM domain"/>
    <property type="match status" value="1"/>
</dbReference>
<name>A0A923MGY7_9FIRM</name>
<keyword evidence="3" id="KW-1185">Reference proteome</keyword>
<feature type="domain" description="LysM" evidence="1">
    <location>
        <begin position="143"/>
        <end position="188"/>
    </location>
</feature>
<sequence length="189" mass="21115">MRYKNYTWPHNPETFVVEYRRQMAAYKVPLGGCVLQDLGVNCRILRGEGEFAGPGAYEEFKALAAVFQEPGAGMLTHPVWRTDRAYFVSLSVTEEPRPDYVRYSFAFWEDDSGYDGGLTENNDSRTWPGSGLAASEETHGAGRVYTVKRGDTLWGIARRCGVTLSSLIAANPQIKNPNLIYPGNEVRLP</sequence>
<dbReference type="InterPro" id="IPR036779">
    <property type="entry name" value="LysM_dom_sf"/>
</dbReference>
<dbReference type="AlphaFoldDB" id="A0A923MGY7"/>
<dbReference type="InterPro" id="IPR018392">
    <property type="entry name" value="LysM"/>
</dbReference>
<comment type="caution">
    <text evidence="2">The sequence shown here is derived from an EMBL/GenBank/DDBJ whole genome shotgun (WGS) entry which is preliminary data.</text>
</comment>
<organism evidence="2 3">
    <name type="scientific">Dysosmobacter segnis</name>
    <dbReference type="NCBI Taxonomy" id="2763042"/>
    <lineage>
        <taxon>Bacteria</taxon>
        <taxon>Bacillati</taxon>
        <taxon>Bacillota</taxon>
        <taxon>Clostridia</taxon>
        <taxon>Eubacteriales</taxon>
        <taxon>Oscillospiraceae</taxon>
        <taxon>Dysosmobacter</taxon>
    </lineage>
</organism>
<gene>
    <name evidence="2" type="ORF">H8Z83_09240</name>
</gene>
<dbReference type="SUPFAM" id="SSF54106">
    <property type="entry name" value="LysM domain"/>
    <property type="match status" value="1"/>
</dbReference>
<protein>
    <submittedName>
        <fullName evidence="2">LysM peptidoglycan-binding domain-containing protein</fullName>
    </submittedName>
</protein>
<evidence type="ECO:0000259" key="1">
    <source>
        <dbReference type="PROSITE" id="PS51782"/>
    </source>
</evidence>
<dbReference type="EMBL" id="JACOQI010000007">
    <property type="protein sequence ID" value="MBC5770502.1"/>
    <property type="molecule type" value="Genomic_DNA"/>
</dbReference>
<reference evidence="2" key="1">
    <citation type="submission" date="2020-08" db="EMBL/GenBank/DDBJ databases">
        <title>Genome public.</title>
        <authorList>
            <person name="Liu C."/>
            <person name="Sun Q."/>
        </authorList>
    </citation>
    <scope>NUCLEOTIDE SEQUENCE</scope>
    <source>
        <strain evidence="2">BX15</strain>
    </source>
</reference>
<evidence type="ECO:0000313" key="3">
    <source>
        <dbReference type="Proteomes" id="UP000620327"/>
    </source>
</evidence>
<proteinExistence type="predicted"/>
<accession>A0A923MGY7</accession>